<organism evidence="2 3">
    <name type="scientific">Brassica cretica</name>
    <name type="common">Mustard</name>
    <dbReference type="NCBI Taxonomy" id="69181"/>
    <lineage>
        <taxon>Eukaryota</taxon>
        <taxon>Viridiplantae</taxon>
        <taxon>Streptophyta</taxon>
        <taxon>Embryophyta</taxon>
        <taxon>Tracheophyta</taxon>
        <taxon>Spermatophyta</taxon>
        <taxon>Magnoliopsida</taxon>
        <taxon>eudicotyledons</taxon>
        <taxon>Gunneridae</taxon>
        <taxon>Pentapetalae</taxon>
        <taxon>rosids</taxon>
        <taxon>malvids</taxon>
        <taxon>Brassicales</taxon>
        <taxon>Brassicaceae</taxon>
        <taxon>Brassiceae</taxon>
        <taxon>Brassica</taxon>
    </lineage>
</organism>
<reference evidence="2" key="1">
    <citation type="submission" date="2019-12" db="EMBL/GenBank/DDBJ databases">
        <title>Genome sequencing and annotation of Brassica cretica.</title>
        <authorList>
            <person name="Studholme D.J."/>
            <person name="Sarris P."/>
        </authorList>
    </citation>
    <scope>NUCLEOTIDE SEQUENCE</scope>
    <source>
        <strain evidence="2">PFS-109/04</strain>
        <tissue evidence="2">Leaf</tissue>
    </source>
</reference>
<evidence type="ECO:0000313" key="3">
    <source>
        <dbReference type="Proteomes" id="UP000712600"/>
    </source>
</evidence>
<feature type="region of interest" description="Disordered" evidence="1">
    <location>
        <begin position="1"/>
        <end position="74"/>
    </location>
</feature>
<protein>
    <submittedName>
        <fullName evidence="2">Uncharacterized protein</fullName>
    </submittedName>
</protein>
<feature type="region of interest" description="Disordered" evidence="1">
    <location>
        <begin position="106"/>
        <end position="138"/>
    </location>
</feature>
<proteinExistence type="predicted"/>
<comment type="caution">
    <text evidence="2">The sequence shown here is derived from an EMBL/GenBank/DDBJ whole genome shotgun (WGS) entry which is preliminary data.</text>
</comment>
<feature type="compositionally biased region" description="Basic and acidic residues" evidence="1">
    <location>
        <begin position="62"/>
        <end position="74"/>
    </location>
</feature>
<gene>
    <name evidence="2" type="ORF">F2Q69_00049093</name>
</gene>
<name>A0A8S9PNW2_BRACR</name>
<dbReference type="AlphaFoldDB" id="A0A8S9PNW2"/>
<feature type="region of interest" description="Disordered" evidence="1">
    <location>
        <begin position="191"/>
        <end position="210"/>
    </location>
</feature>
<evidence type="ECO:0000313" key="2">
    <source>
        <dbReference type="EMBL" id="KAF3525403.1"/>
    </source>
</evidence>
<evidence type="ECO:0000256" key="1">
    <source>
        <dbReference type="SAM" id="MobiDB-lite"/>
    </source>
</evidence>
<accession>A0A8S9PNW2</accession>
<dbReference type="Proteomes" id="UP000712600">
    <property type="component" value="Unassembled WGS sequence"/>
</dbReference>
<sequence>MSHDGDGDSDSPANDGDGEALQEGSPTPAQALKGDSPLLDREKSGIDPTSSPAKTVKASEVGNDKVELEGFPDKEVAEKSGTEMVAKLLEELQSVTVRENLLNVSVNQPQSSREKVLQGPAISGDSLDHSPPIVASNDSGCISPDRFLLLQDVREEGEIDEEHVEDRVDELDNLVEEVGAAKYLISKPSVVATKQTSSQRSRGKGPKKLIVNSRDLVQAVTQQQKVNTNNKKASFQKH</sequence>
<dbReference type="EMBL" id="QGKX02001347">
    <property type="protein sequence ID" value="KAF3525403.1"/>
    <property type="molecule type" value="Genomic_DNA"/>
</dbReference>